<reference evidence="6" key="2">
    <citation type="submission" date="2020-10" db="UniProtKB">
        <authorList>
            <consortium name="WormBaseParasite"/>
        </authorList>
    </citation>
    <scope>IDENTIFICATION</scope>
</reference>
<sequence length="396" mass="43956">MSTTPEDRTAIDEARNAANDKNSTITDEDAEIIAKMLSPQAARNPNLPDKARQALEARLIFALKYIRNATGEPYAVDFVMHPKIMAALTEIANSATLTTEKLETILDIFINTSSRSQLLANALIEKHNFVEWLHGLIAGEETKKVLWLLSNLAGMCPELVNERLLKIDPAYFDKFVDIFTSGKNENGVFYGQIAVSLSTIVEIRDKVVEKHLEQFLPLCGALNPNRQARVTALNLLRNLAVDTRLHPTLLAKPDYLTAVLEPIMSSEYEFTDEETEALPSSLQYFDGRPTVDDDAEQSIIDTLYKLCDSRTGRETLRNASVYAVLREFHKVQLRLKADDELGAGSSAMGIVGPNGPVMHVLDQDNPLEAVIGILLRTEDDIGLPEDVNYGDIEMGE</sequence>
<dbReference type="InterPro" id="IPR007206">
    <property type="entry name" value="Protein_HGH1_C"/>
</dbReference>
<organism evidence="5 6">
    <name type="scientific">Panagrellus redivivus</name>
    <name type="common">Microworm</name>
    <dbReference type="NCBI Taxonomy" id="6233"/>
    <lineage>
        <taxon>Eukaryota</taxon>
        <taxon>Metazoa</taxon>
        <taxon>Ecdysozoa</taxon>
        <taxon>Nematoda</taxon>
        <taxon>Chromadorea</taxon>
        <taxon>Rhabditida</taxon>
        <taxon>Tylenchina</taxon>
        <taxon>Panagrolaimomorpha</taxon>
        <taxon>Panagrolaimoidea</taxon>
        <taxon>Panagrolaimidae</taxon>
        <taxon>Panagrellus</taxon>
    </lineage>
</organism>
<dbReference type="PANTHER" id="PTHR13387:SF9">
    <property type="entry name" value="PROTEIN HGH1 HOMOLOG"/>
    <property type="match status" value="1"/>
</dbReference>
<comment type="similarity">
    <text evidence="1">Belongs to the HGH1 family.</text>
</comment>
<evidence type="ECO:0000259" key="4">
    <source>
        <dbReference type="Pfam" id="PF04064"/>
    </source>
</evidence>
<feature type="domain" description="Protein HGH1 C-terminal" evidence="4">
    <location>
        <begin position="302"/>
        <end position="332"/>
    </location>
</feature>
<evidence type="ECO:0000313" key="6">
    <source>
        <dbReference type="WBParaSite" id="Pan_g19935.t1"/>
    </source>
</evidence>
<evidence type="ECO:0000256" key="1">
    <source>
        <dbReference type="ARBA" id="ARBA00006712"/>
    </source>
</evidence>
<dbReference type="InterPro" id="IPR039717">
    <property type="entry name" value="Hgh1"/>
</dbReference>
<dbReference type="WBParaSite" id="Pan_g19935.t1">
    <property type="protein sequence ID" value="Pan_g19935.t1"/>
    <property type="gene ID" value="Pan_g19935"/>
</dbReference>
<dbReference type="InterPro" id="IPR016024">
    <property type="entry name" value="ARM-type_fold"/>
</dbReference>
<keyword evidence="5" id="KW-1185">Reference proteome</keyword>
<dbReference type="AlphaFoldDB" id="A0A7E4VEH7"/>
<protein>
    <submittedName>
        <fullName evidence="6">Protein HGH1 homolog</fullName>
    </submittedName>
</protein>
<dbReference type="SUPFAM" id="SSF48371">
    <property type="entry name" value="ARM repeat"/>
    <property type="match status" value="1"/>
</dbReference>
<evidence type="ECO:0000256" key="2">
    <source>
        <dbReference type="SAM" id="MobiDB-lite"/>
    </source>
</evidence>
<evidence type="ECO:0000313" key="5">
    <source>
        <dbReference type="Proteomes" id="UP000492821"/>
    </source>
</evidence>
<dbReference type="Pfam" id="PF04063">
    <property type="entry name" value="DUF383"/>
    <property type="match status" value="1"/>
</dbReference>
<evidence type="ECO:0000259" key="3">
    <source>
        <dbReference type="Pfam" id="PF04063"/>
    </source>
</evidence>
<dbReference type="Pfam" id="PF04064">
    <property type="entry name" value="DUF384"/>
    <property type="match status" value="1"/>
</dbReference>
<dbReference type="Proteomes" id="UP000492821">
    <property type="component" value="Unassembled WGS sequence"/>
</dbReference>
<dbReference type="PANTHER" id="PTHR13387">
    <property type="entry name" value="PROTEIN HGH1 HOMOLOG"/>
    <property type="match status" value="1"/>
</dbReference>
<feature type="region of interest" description="Disordered" evidence="2">
    <location>
        <begin position="1"/>
        <end position="23"/>
    </location>
</feature>
<name>A0A7E4VEH7_PANRE</name>
<feature type="domain" description="Protein HGH1 N-terminal" evidence="3">
    <location>
        <begin position="146"/>
        <end position="288"/>
    </location>
</feature>
<feature type="compositionally biased region" description="Basic and acidic residues" evidence="2">
    <location>
        <begin position="1"/>
        <end position="15"/>
    </location>
</feature>
<reference evidence="5" key="1">
    <citation type="journal article" date="2013" name="Genetics">
        <title>The draft genome and transcriptome of Panagrellus redivivus are shaped by the harsh demands of a free-living lifestyle.</title>
        <authorList>
            <person name="Srinivasan J."/>
            <person name="Dillman A.R."/>
            <person name="Macchietto M.G."/>
            <person name="Heikkinen L."/>
            <person name="Lakso M."/>
            <person name="Fracchia K.M."/>
            <person name="Antoshechkin I."/>
            <person name="Mortazavi A."/>
            <person name="Wong G."/>
            <person name="Sternberg P.W."/>
        </authorList>
    </citation>
    <scope>NUCLEOTIDE SEQUENCE [LARGE SCALE GENOMIC DNA]</scope>
    <source>
        <strain evidence="5">MT8872</strain>
    </source>
</reference>
<proteinExistence type="inferred from homology"/>
<dbReference type="InterPro" id="IPR007205">
    <property type="entry name" value="Protein_HGH1_N"/>
</dbReference>
<accession>A0A7E4VEH7</accession>